<name>A0A5B7DKP6_PORTR</name>
<dbReference type="EMBL" id="VSRR010001059">
    <property type="protein sequence ID" value="MPC22191.1"/>
    <property type="molecule type" value="Genomic_DNA"/>
</dbReference>
<organism evidence="1 2">
    <name type="scientific">Portunus trituberculatus</name>
    <name type="common">Swimming crab</name>
    <name type="synonym">Neptunus trituberculatus</name>
    <dbReference type="NCBI Taxonomy" id="210409"/>
    <lineage>
        <taxon>Eukaryota</taxon>
        <taxon>Metazoa</taxon>
        <taxon>Ecdysozoa</taxon>
        <taxon>Arthropoda</taxon>
        <taxon>Crustacea</taxon>
        <taxon>Multicrustacea</taxon>
        <taxon>Malacostraca</taxon>
        <taxon>Eumalacostraca</taxon>
        <taxon>Eucarida</taxon>
        <taxon>Decapoda</taxon>
        <taxon>Pleocyemata</taxon>
        <taxon>Brachyura</taxon>
        <taxon>Eubrachyura</taxon>
        <taxon>Portunoidea</taxon>
        <taxon>Portunidae</taxon>
        <taxon>Portuninae</taxon>
        <taxon>Portunus</taxon>
    </lineage>
</organism>
<sequence>MASTEGFRQHGSLNYFYSKDKLEIMFEEYKRNYINRTGLPADSDIDEPLAATRKFHISPSFLFDAQGKLTKARKL</sequence>
<gene>
    <name evidence="1" type="ORF">E2C01_015200</name>
</gene>
<evidence type="ECO:0000313" key="2">
    <source>
        <dbReference type="Proteomes" id="UP000324222"/>
    </source>
</evidence>
<evidence type="ECO:0000313" key="1">
    <source>
        <dbReference type="EMBL" id="MPC22191.1"/>
    </source>
</evidence>
<accession>A0A5B7DKP6</accession>
<comment type="caution">
    <text evidence="1">The sequence shown here is derived from an EMBL/GenBank/DDBJ whole genome shotgun (WGS) entry which is preliminary data.</text>
</comment>
<reference evidence="1 2" key="1">
    <citation type="submission" date="2019-05" db="EMBL/GenBank/DDBJ databases">
        <title>Another draft genome of Portunus trituberculatus and its Hox gene families provides insights of decapod evolution.</title>
        <authorList>
            <person name="Jeong J.-H."/>
            <person name="Song I."/>
            <person name="Kim S."/>
            <person name="Choi T."/>
            <person name="Kim D."/>
            <person name="Ryu S."/>
            <person name="Kim W."/>
        </authorList>
    </citation>
    <scope>NUCLEOTIDE SEQUENCE [LARGE SCALE GENOMIC DNA]</scope>
    <source>
        <tissue evidence="1">Muscle</tissue>
    </source>
</reference>
<dbReference type="Proteomes" id="UP000324222">
    <property type="component" value="Unassembled WGS sequence"/>
</dbReference>
<dbReference type="AlphaFoldDB" id="A0A5B7DKP6"/>
<proteinExistence type="predicted"/>
<keyword evidence="2" id="KW-1185">Reference proteome</keyword>
<protein>
    <submittedName>
        <fullName evidence="1">Uncharacterized protein</fullName>
    </submittedName>
</protein>